<comment type="caution">
    <text evidence="13">The sequence shown here is derived from an EMBL/GenBank/DDBJ whole genome shotgun (WGS) entry which is preliminary data.</text>
</comment>
<dbReference type="Pfam" id="PF03737">
    <property type="entry name" value="RraA-like"/>
    <property type="match status" value="1"/>
</dbReference>
<evidence type="ECO:0000256" key="1">
    <source>
        <dbReference type="ARBA" id="ARBA00001342"/>
    </source>
</evidence>
<reference evidence="13" key="1">
    <citation type="journal article" date="2021" name="PeerJ">
        <title>Extensive microbial diversity within the chicken gut microbiome revealed by metagenomics and culture.</title>
        <authorList>
            <person name="Gilroy R."/>
            <person name="Ravi A."/>
            <person name="Getino M."/>
            <person name="Pursley I."/>
            <person name="Horton D.L."/>
            <person name="Alikhan N.F."/>
            <person name="Baker D."/>
            <person name="Gharbi K."/>
            <person name="Hall N."/>
            <person name="Watson M."/>
            <person name="Adriaenssens E.M."/>
            <person name="Foster-Nyarko E."/>
            <person name="Jarju S."/>
            <person name="Secka A."/>
            <person name="Antonio M."/>
            <person name="Oren A."/>
            <person name="Chaudhuri R.R."/>
            <person name="La Ragione R."/>
            <person name="Hildebrand F."/>
            <person name="Pallen M.J."/>
        </authorList>
    </citation>
    <scope>NUCLEOTIDE SEQUENCE</scope>
    <source>
        <strain evidence="13">ChiGjej5B5-7349</strain>
    </source>
</reference>
<evidence type="ECO:0000256" key="7">
    <source>
        <dbReference type="ARBA" id="ARBA00016549"/>
    </source>
</evidence>
<organism evidence="13 14">
    <name type="scientific">Brevibacterium senegalense</name>
    <dbReference type="NCBI Taxonomy" id="1033736"/>
    <lineage>
        <taxon>Bacteria</taxon>
        <taxon>Bacillati</taxon>
        <taxon>Actinomycetota</taxon>
        <taxon>Actinomycetes</taxon>
        <taxon>Micrococcales</taxon>
        <taxon>Brevibacteriaceae</taxon>
        <taxon>Brevibacterium</taxon>
    </lineage>
</organism>
<keyword evidence="12" id="KW-0460">Magnesium</keyword>
<evidence type="ECO:0000256" key="3">
    <source>
        <dbReference type="ARBA" id="ARBA00008621"/>
    </source>
</evidence>
<evidence type="ECO:0000256" key="2">
    <source>
        <dbReference type="ARBA" id="ARBA00001968"/>
    </source>
</evidence>
<dbReference type="Proteomes" id="UP000784435">
    <property type="component" value="Unassembled WGS sequence"/>
</dbReference>
<dbReference type="Gene3D" id="3.50.30.40">
    <property type="entry name" value="Ribonuclease E inhibitor RraA/RraA-like"/>
    <property type="match status" value="1"/>
</dbReference>
<dbReference type="PANTHER" id="PTHR33254">
    <property type="entry name" value="4-HYDROXY-4-METHYL-2-OXOGLUTARATE ALDOLASE 3-RELATED"/>
    <property type="match status" value="1"/>
</dbReference>
<dbReference type="PANTHER" id="PTHR33254:SF16">
    <property type="entry name" value="BLR3842 PROTEIN"/>
    <property type="match status" value="1"/>
</dbReference>
<dbReference type="GO" id="GO:0047443">
    <property type="term" value="F:4-hydroxy-4-methyl-2-oxoglutarate aldolase activity"/>
    <property type="evidence" value="ECO:0007669"/>
    <property type="project" value="UniProtKB-EC"/>
</dbReference>
<comment type="subunit">
    <text evidence="4">Homotrimer.</text>
</comment>
<dbReference type="InterPro" id="IPR005493">
    <property type="entry name" value="RraA/RraA-like"/>
</dbReference>
<comment type="catalytic activity">
    <reaction evidence="1">
        <text>4-hydroxy-4-methyl-2-oxoglutarate = 2 pyruvate</text>
        <dbReference type="Rhea" id="RHEA:22748"/>
        <dbReference type="ChEBI" id="CHEBI:15361"/>
        <dbReference type="ChEBI" id="CHEBI:58276"/>
        <dbReference type="EC" id="4.1.3.17"/>
    </reaction>
</comment>
<evidence type="ECO:0000256" key="8">
    <source>
        <dbReference type="ARBA" id="ARBA00025046"/>
    </source>
</evidence>
<dbReference type="InterPro" id="IPR036704">
    <property type="entry name" value="RraA/RraA-like_sf"/>
</dbReference>
<evidence type="ECO:0000256" key="12">
    <source>
        <dbReference type="PIRSR" id="PIRSR605493-1"/>
    </source>
</evidence>
<proteinExistence type="inferred from homology"/>
<dbReference type="NCBIfam" id="NF006731">
    <property type="entry name" value="PRK09262.1"/>
    <property type="match status" value="1"/>
</dbReference>
<dbReference type="CDD" id="cd16841">
    <property type="entry name" value="RraA_family"/>
    <property type="match status" value="1"/>
</dbReference>
<dbReference type="EC" id="4.1.1.112" evidence="6"/>
<protein>
    <recommendedName>
        <fullName evidence="7">Putative 4-hydroxy-4-methyl-2-oxoglutarate aldolase</fullName>
        <ecNumber evidence="6">4.1.1.112</ecNumber>
        <ecNumber evidence="5">4.1.3.17</ecNumber>
    </recommendedName>
    <alternativeName>
        <fullName evidence="10">Oxaloacetate decarboxylase</fullName>
    </alternativeName>
    <alternativeName>
        <fullName evidence="9">RraA-like protein</fullName>
    </alternativeName>
</protein>
<evidence type="ECO:0000256" key="10">
    <source>
        <dbReference type="ARBA" id="ARBA00032305"/>
    </source>
</evidence>
<reference evidence="13" key="2">
    <citation type="submission" date="2021-09" db="EMBL/GenBank/DDBJ databases">
        <authorList>
            <person name="Gilroy R."/>
        </authorList>
    </citation>
    <scope>NUCLEOTIDE SEQUENCE</scope>
    <source>
        <strain evidence="13">ChiGjej5B5-7349</strain>
    </source>
</reference>
<evidence type="ECO:0000256" key="6">
    <source>
        <dbReference type="ARBA" id="ARBA00012947"/>
    </source>
</evidence>
<dbReference type="EC" id="4.1.3.17" evidence="5"/>
<evidence type="ECO:0000313" key="13">
    <source>
        <dbReference type="EMBL" id="HJG81301.1"/>
    </source>
</evidence>
<dbReference type="GO" id="GO:0046872">
    <property type="term" value="F:metal ion binding"/>
    <property type="evidence" value="ECO:0007669"/>
    <property type="project" value="UniProtKB-KW"/>
</dbReference>
<feature type="binding site" evidence="12">
    <location>
        <position position="99"/>
    </location>
    <ligand>
        <name>Mg(2+)</name>
        <dbReference type="ChEBI" id="CHEBI:18420"/>
    </ligand>
</feature>
<comment type="cofactor">
    <cofactor evidence="2">
        <name>a divalent metal cation</name>
        <dbReference type="ChEBI" id="CHEBI:60240"/>
    </cofactor>
</comment>
<comment type="similarity">
    <text evidence="3">Belongs to the class II aldolase/RraA-like family.</text>
</comment>
<name>A0A921MGE1_9MICO</name>
<dbReference type="EMBL" id="DYUK01000295">
    <property type="protein sequence ID" value="HJG81301.1"/>
    <property type="molecule type" value="Genomic_DNA"/>
</dbReference>
<gene>
    <name evidence="13" type="ORF">K8V08_12910</name>
</gene>
<comment type="cofactor">
    <cofactor evidence="12">
        <name>Mg(2+)</name>
        <dbReference type="ChEBI" id="CHEBI:18420"/>
    </cofactor>
</comment>
<evidence type="ECO:0000313" key="14">
    <source>
        <dbReference type="Proteomes" id="UP000784435"/>
    </source>
</evidence>
<feature type="binding site" evidence="12">
    <location>
        <begin position="76"/>
        <end position="79"/>
    </location>
    <ligand>
        <name>substrate</name>
    </ligand>
</feature>
<sequence>MAELGAATVYEAHGQRYAIDPAIKPLDPGTRLAGRAVTVRLDPADNWFIHIGLLHAGPGDILVVDVGGYTDAGPWGDVLTLAAQQRGVAGLVIDGAVRDSRDIVAAGFPAFSRGVCIRRTTKRQPGEINVPVTIGGVPVHPGDILVGDADGLVRVPHDEGPAALAAAEARETKEEDQRARLEEGAWTVDLLGLPWPESVPQLPRDG</sequence>
<comment type="catalytic activity">
    <reaction evidence="11">
        <text>oxaloacetate + H(+) = pyruvate + CO2</text>
        <dbReference type="Rhea" id="RHEA:15641"/>
        <dbReference type="ChEBI" id="CHEBI:15361"/>
        <dbReference type="ChEBI" id="CHEBI:15378"/>
        <dbReference type="ChEBI" id="CHEBI:16452"/>
        <dbReference type="ChEBI" id="CHEBI:16526"/>
        <dbReference type="EC" id="4.1.1.112"/>
    </reaction>
</comment>
<evidence type="ECO:0000256" key="9">
    <source>
        <dbReference type="ARBA" id="ARBA00030169"/>
    </source>
</evidence>
<dbReference type="SUPFAM" id="SSF89562">
    <property type="entry name" value="RraA-like"/>
    <property type="match status" value="1"/>
</dbReference>
<accession>A0A921MGE1</accession>
<comment type="function">
    <text evidence="8">Catalyzes the aldol cleavage of 4-hydroxy-4-methyl-2-oxoglutarate (HMG) into 2 molecules of pyruvate. Also contains a secondary oxaloacetate (OAA) decarboxylase activity due to the common pyruvate enolate transition state formed following C-C bond cleavage in the retro-aldol and decarboxylation reactions.</text>
</comment>
<evidence type="ECO:0000256" key="11">
    <source>
        <dbReference type="ARBA" id="ARBA00047973"/>
    </source>
</evidence>
<dbReference type="GO" id="GO:0008948">
    <property type="term" value="F:oxaloacetate decarboxylase activity"/>
    <property type="evidence" value="ECO:0007669"/>
    <property type="project" value="UniProtKB-EC"/>
</dbReference>
<dbReference type="AlphaFoldDB" id="A0A921MGE1"/>
<keyword evidence="12" id="KW-0479">Metal-binding</keyword>
<evidence type="ECO:0000256" key="5">
    <source>
        <dbReference type="ARBA" id="ARBA00012213"/>
    </source>
</evidence>
<feature type="binding site" evidence="12">
    <location>
        <position position="98"/>
    </location>
    <ligand>
        <name>substrate</name>
    </ligand>
</feature>
<evidence type="ECO:0000256" key="4">
    <source>
        <dbReference type="ARBA" id="ARBA00011233"/>
    </source>
</evidence>